<evidence type="ECO:0000256" key="4">
    <source>
        <dbReference type="ARBA" id="ARBA00016634"/>
    </source>
</evidence>
<dbReference type="FunFam" id="3.40.50.1370:FF:000008">
    <property type="entry name" value="Ornithine carbamoyltransferase"/>
    <property type="match status" value="1"/>
</dbReference>
<dbReference type="InterPro" id="IPR002292">
    <property type="entry name" value="Orn/put_carbamltrans"/>
</dbReference>
<keyword evidence="5 7" id="KW-0808">Transferase</keyword>
<evidence type="ECO:0000256" key="2">
    <source>
        <dbReference type="ARBA" id="ARBA00007805"/>
    </source>
</evidence>
<evidence type="ECO:0000259" key="9">
    <source>
        <dbReference type="Pfam" id="PF00185"/>
    </source>
</evidence>
<dbReference type="GO" id="GO:0004585">
    <property type="term" value="F:ornithine carbamoyltransferase activity"/>
    <property type="evidence" value="ECO:0007669"/>
    <property type="project" value="UniProtKB-UniRule"/>
</dbReference>
<dbReference type="InterPro" id="IPR006132">
    <property type="entry name" value="Asp/Orn_carbamoyltranf_P-bd"/>
</dbReference>
<dbReference type="PRINTS" id="PR00100">
    <property type="entry name" value="AOTCASE"/>
</dbReference>
<evidence type="ECO:0000256" key="7">
    <source>
        <dbReference type="HAMAP-Rule" id="MF_01109"/>
    </source>
</evidence>
<dbReference type="PANTHER" id="PTHR45753">
    <property type="entry name" value="ORNITHINE CARBAMOYLTRANSFERASE, MITOCHONDRIAL"/>
    <property type="match status" value="1"/>
</dbReference>
<comment type="subcellular location">
    <subcellularLocation>
        <location evidence="7">Cytoplasm</location>
    </subcellularLocation>
</comment>
<reference evidence="11 12" key="1">
    <citation type="submission" date="2012-02" db="EMBL/GenBank/DDBJ databases">
        <title>Complete genome sequence of Caldilinea aerophila DSM 14535 (= NBRC 102666).</title>
        <authorList>
            <person name="Oguchi A."/>
            <person name="Hosoyama A."/>
            <person name="Sekine M."/>
            <person name="Fukai R."/>
            <person name="Kato Y."/>
            <person name="Nakamura S."/>
            <person name="Hanada S."/>
            <person name="Yamazaki S."/>
            <person name="Fujita N."/>
        </authorList>
    </citation>
    <scope>NUCLEOTIDE SEQUENCE [LARGE SCALE GENOMIC DNA]</scope>
    <source>
        <strain evidence="12">DSM 14535 / JCM 11387 / NBRC 104270 / STL-6-O1</strain>
    </source>
</reference>
<feature type="domain" description="Aspartate/ornithine carbamoyltransferase carbamoyl-P binding" evidence="10">
    <location>
        <begin position="10"/>
        <end position="150"/>
    </location>
</feature>
<dbReference type="PATRIC" id="fig|926550.5.peg.1910"/>
<dbReference type="RefSeq" id="WP_014432988.1">
    <property type="nucleotide sequence ID" value="NC_017079.1"/>
</dbReference>
<evidence type="ECO:0000256" key="1">
    <source>
        <dbReference type="ARBA" id="ARBA00004975"/>
    </source>
</evidence>
<keyword evidence="7" id="KW-0963">Cytoplasm</keyword>
<dbReference type="HAMAP" id="MF_01109">
    <property type="entry name" value="OTCase"/>
    <property type="match status" value="1"/>
</dbReference>
<dbReference type="eggNOG" id="COG0078">
    <property type="taxonomic scope" value="Bacteria"/>
</dbReference>
<dbReference type="NCBIfam" id="NF001986">
    <property type="entry name" value="PRK00779.1"/>
    <property type="match status" value="1"/>
</dbReference>
<gene>
    <name evidence="11" type="primary">argF</name>
    <name evidence="11" type="ordered locus">CLDAP_17110</name>
</gene>
<feature type="binding site" evidence="7">
    <location>
        <begin position="229"/>
        <end position="230"/>
    </location>
    <ligand>
        <name>L-ornithine</name>
        <dbReference type="ChEBI" id="CHEBI:46911"/>
    </ligand>
</feature>
<comment type="catalytic activity">
    <reaction evidence="6 7">
        <text>carbamoyl phosphate + L-ornithine = L-citrulline + phosphate + H(+)</text>
        <dbReference type="Rhea" id="RHEA:19513"/>
        <dbReference type="ChEBI" id="CHEBI:15378"/>
        <dbReference type="ChEBI" id="CHEBI:43474"/>
        <dbReference type="ChEBI" id="CHEBI:46911"/>
        <dbReference type="ChEBI" id="CHEBI:57743"/>
        <dbReference type="ChEBI" id="CHEBI:58228"/>
        <dbReference type="EC" id="2.1.3.3"/>
    </reaction>
</comment>
<feature type="binding site" evidence="7">
    <location>
        <position position="225"/>
    </location>
    <ligand>
        <name>L-ornithine</name>
        <dbReference type="ChEBI" id="CHEBI:46911"/>
    </ligand>
</feature>
<dbReference type="InterPro" id="IPR036901">
    <property type="entry name" value="Asp/Orn_carbamoylTrfase_sf"/>
</dbReference>
<dbReference type="PRINTS" id="PR00102">
    <property type="entry name" value="OTCASE"/>
</dbReference>
<feature type="binding site" evidence="7">
    <location>
        <begin position="137"/>
        <end position="140"/>
    </location>
    <ligand>
        <name>carbamoyl phosphate</name>
        <dbReference type="ChEBI" id="CHEBI:58228"/>
    </ligand>
</feature>
<dbReference type="GO" id="GO:0019240">
    <property type="term" value="P:citrulline biosynthetic process"/>
    <property type="evidence" value="ECO:0007669"/>
    <property type="project" value="TreeGrafter"/>
</dbReference>
<evidence type="ECO:0000259" key="10">
    <source>
        <dbReference type="Pfam" id="PF02729"/>
    </source>
</evidence>
<dbReference type="HOGENOM" id="CLU_043846_3_2_0"/>
<feature type="binding site" evidence="7">
    <location>
        <begin position="266"/>
        <end position="267"/>
    </location>
    <ligand>
        <name>carbamoyl phosphate</name>
        <dbReference type="ChEBI" id="CHEBI:58228"/>
    </ligand>
</feature>
<proteinExistence type="inferred from homology"/>
<protein>
    <recommendedName>
        <fullName evidence="4 8">Ornithine carbamoyltransferase</fullName>
        <ecNumber evidence="3 8">2.1.3.3</ecNumber>
    </recommendedName>
</protein>
<evidence type="ECO:0000313" key="12">
    <source>
        <dbReference type="Proteomes" id="UP000007880"/>
    </source>
</evidence>
<dbReference type="Pfam" id="PF00185">
    <property type="entry name" value="OTCace"/>
    <property type="match status" value="1"/>
</dbReference>
<name>I0I3B3_CALAS</name>
<dbReference type="SUPFAM" id="SSF53671">
    <property type="entry name" value="Aspartate/ornithine carbamoyltransferase"/>
    <property type="match status" value="1"/>
</dbReference>
<dbReference type="AlphaFoldDB" id="I0I3B3"/>
<dbReference type="GO" id="GO:0016597">
    <property type="term" value="F:amino acid binding"/>
    <property type="evidence" value="ECO:0007669"/>
    <property type="project" value="InterPro"/>
</dbReference>
<dbReference type="InterPro" id="IPR006130">
    <property type="entry name" value="Asp/Orn_carbamoylTrfase"/>
</dbReference>
<dbReference type="EC" id="2.1.3.3" evidence="3 8"/>
<dbReference type="STRING" id="926550.CLDAP_17110"/>
<comment type="pathway">
    <text evidence="1">Amino-acid biosynthesis; L-arginine biosynthesis; L-arginine from L-ornithine and carbamoyl phosphate: step 1/3.</text>
</comment>
<evidence type="ECO:0000256" key="6">
    <source>
        <dbReference type="ARBA" id="ARBA00048772"/>
    </source>
</evidence>
<accession>I0I3B3</accession>
<dbReference type="Proteomes" id="UP000007880">
    <property type="component" value="Chromosome"/>
</dbReference>
<sequence>MNTMIPALSDFIDLQHVTSDQFWGLLRLARELKEERTRLGQNAPILAGKSLALLFQKPSLRTRVSFEMGMVQLGGYAFYLSPQEVGLGQRESIADVARVLSGYCDGIMARVFDHNHIIQLAQWATVPVINGLSDFSHPCQALADLFTIWERLGKLEGLTLAFVGDGSNNVATSLIMAAGKVGMNVRIISPKGYTPDPKIVADSNANVTVTEDLDGVAGVDVIYTDVWTSMGQESEREERLRIFPPYQVNRDLVARTGNSDVLVMHCLPAHRGEEITDAVADGPNSVLFPQAHNRLHAQKALLAHLLGNIPLK</sequence>
<organism evidence="11 12">
    <name type="scientific">Caldilinea aerophila (strain DSM 14535 / JCM 11387 / NBRC 104270 / STL-6-O1)</name>
    <dbReference type="NCBI Taxonomy" id="926550"/>
    <lineage>
        <taxon>Bacteria</taxon>
        <taxon>Bacillati</taxon>
        <taxon>Chloroflexota</taxon>
        <taxon>Caldilineae</taxon>
        <taxon>Caldilineales</taxon>
        <taxon>Caldilineaceae</taxon>
        <taxon>Caldilinea</taxon>
    </lineage>
</organism>
<feature type="binding site" evidence="7">
    <location>
        <position position="169"/>
    </location>
    <ligand>
        <name>L-ornithine</name>
        <dbReference type="ChEBI" id="CHEBI:46911"/>
    </ligand>
</feature>
<dbReference type="KEGG" id="cap:CLDAP_17110"/>
<evidence type="ECO:0000313" key="11">
    <source>
        <dbReference type="EMBL" id="BAL99750.1"/>
    </source>
</evidence>
<feature type="binding site" evidence="7">
    <location>
        <position position="110"/>
    </location>
    <ligand>
        <name>carbamoyl phosphate</name>
        <dbReference type="ChEBI" id="CHEBI:58228"/>
    </ligand>
</feature>
<dbReference type="NCBIfam" id="TIGR00658">
    <property type="entry name" value="orni_carb_tr"/>
    <property type="match status" value="1"/>
</dbReference>
<dbReference type="Pfam" id="PF02729">
    <property type="entry name" value="OTCace_N"/>
    <property type="match status" value="1"/>
</dbReference>
<dbReference type="PANTHER" id="PTHR45753:SF3">
    <property type="entry name" value="ORNITHINE TRANSCARBAMYLASE, MITOCHONDRIAL"/>
    <property type="match status" value="1"/>
</dbReference>
<feature type="domain" description="Aspartate/ornithine carbamoyltransferase Asp/Orn-binding" evidence="9">
    <location>
        <begin position="156"/>
        <end position="304"/>
    </location>
</feature>
<dbReference type="Gene3D" id="3.40.50.1370">
    <property type="entry name" value="Aspartate/ornithine carbamoyltransferase"/>
    <property type="match status" value="2"/>
</dbReference>
<dbReference type="GO" id="GO:0005737">
    <property type="term" value="C:cytoplasm"/>
    <property type="evidence" value="ECO:0007669"/>
    <property type="project" value="UniProtKB-SubCell"/>
</dbReference>
<evidence type="ECO:0000256" key="5">
    <source>
        <dbReference type="ARBA" id="ARBA00022679"/>
    </source>
</evidence>
<dbReference type="InterPro" id="IPR006131">
    <property type="entry name" value="Asp_carbamoyltransf_Asp/Orn-bd"/>
</dbReference>
<feature type="binding site" evidence="7">
    <location>
        <position position="294"/>
    </location>
    <ligand>
        <name>carbamoyl phosphate</name>
        <dbReference type="ChEBI" id="CHEBI:58228"/>
    </ligand>
</feature>
<comment type="caution">
    <text evidence="7">Lacks conserved residue(s) required for the propagation of feature annotation.</text>
</comment>
<dbReference type="InterPro" id="IPR024904">
    <property type="entry name" value="OTCase_ArgI"/>
</dbReference>
<dbReference type="GO" id="GO:0042450">
    <property type="term" value="P:L-arginine biosynthetic process via ornithine"/>
    <property type="evidence" value="ECO:0007669"/>
    <property type="project" value="UniProtKB-UniRule"/>
</dbReference>
<dbReference type="EMBL" id="AP012337">
    <property type="protein sequence ID" value="BAL99750.1"/>
    <property type="molecule type" value="Genomic_DNA"/>
</dbReference>
<comment type="similarity">
    <text evidence="2 7">Belongs to the aspartate/ornithine carbamoyltransferase superfamily. OTCase family.</text>
</comment>
<keyword evidence="12" id="KW-1185">Reference proteome</keyword>
<evidence type="ECO:0000256" key="8">
    <source>
        <dbReference type="NCBIfam" id="TIGR00658"/>
    </source>
</evidence>
<evidence type="ECO:0000256" key="3">
    <source>
        <dbReference type="ARBA" id="ARBA00013007"/>
    </source>
</evidence>